<evidence type="ECO:0000256" key="7">
    <source>
        <dbReference type="ARBA" id="ARBA00023136"/>
    </source>
</evidence>
<dbReference type="GO" id="GO:0043190">
    <property type="term" value="C:ATP-binding cassette (ABC) transporter complex"/>
    <property type="evidence" value="ECO:0007669"/>
    <property type="project" value="InterPro"/>
</dbReference>
<dbReference type="NCBIfam" id="TIGR01726">
    <property type="entry name" value="HEQRo_perm_3TM"/>
    <property type="match status" value="1"/>
</dbReference>
<accession>A0A5C4XEB5</accession>
<keyword evidence="11" id="KW-1185">Reference proteome</keyword>
<keyword evidence="4" id="KW-1003">Cell membrane</keyword>
<evidence type="ECO:0000256" key="5">
    <source>
        <dbReference type="ARBA" id="ARBA00022692"/>
    </source>
</evidence>
<dbReference type="Pfam" id="PF00528">
    <property type="entry name" value="BPD_transp_1"/>
    <property type="match status" value="1"/>
</dbReference>
<reference evidence="10 11" key="1">
    <citation type="submission" date="2019-06" db="EMBL/GenBank/DDBJ databases">
        <title>The draft genome of Rhizobium smilacinae PTYR-5.</title>
        <authorList>
            <person name="Liu L."/>
            <person name="Li L."/>
            <person name="Zhang X."/>
        </authorList>
    </citation>
    <scope>NUCLEOTIDE SEQUENCE [LARGE SCALE GENOMIC DNA]</scope>
    <source>
        <strain evidence="10 11">PTYR-5</strain>
    </source>
</reference>
<dbReference type="InterPro" id="IPR000515">
    <property type="entry name" value="MetI-like"/>
</dbReference>
<feature type="transmembrane region" description="Helical" evidence="8">
    <location>
        <begin position="30"/>
        <end position="56"/>
    </location>
</feature>
<evidence type="ECO:0000259" key="9">
    <source>
        <dbReference type="PROSITE" id="PS50928"/>
    </source>
</evidence>
<comment type="similarity">
    <text evidence="2">Belongs to the binding-protein-dependent transport system permease family. HisMQ subfamily.</text>
</comment>
<dbReference type="InterPro" id="IPR010065">
    <property type="entry name" value="AA_ABC_transptr_permease_3TM"/>
</dbReference>
<evidence type="ECO:0000256" key="4">
    <source>
        <dbReference type="ARBA" id="ARBA00022475"/>
    </source>
</evidence>
<dbReference type="GO" id="GO:0022857">
    <property type="term" value="F:transmembrane transporter activity"/>
    <property type="evidence" value="ECO:0007669"/>
    <property type="project" value="InterPro"/>
</dbReference>
<evidence type="ECO:0000256" key="2">
    <source>
        <dbReference type="ARBA" id="ARBA00010072"/>
    </source>
</evidence>
<dbReference type="Proteomes" id="UP000311605">
    <property type="component" value="Unassembled WGS sequence"/>
</dbReference>
<dbReference type="PANTHER" id="PTHR30614:SF35">
    <property type="entry name" value="ABC TRANSPORTER PERMEASE PROTEIN"/>
    <property type="match status" value="1"/>
</dbReference>
<evidence type="ECO:0000313" key="11">
    <source>
        <dbReference type="Proteomes" id="UP000311605"/>
    </source>
</evidence>
<keyword evidence="6 8" id="KW-1133">Transmembrane helix</keyword>
<evidence type="ECO:0000256" key="1">
    <source>
        <dbReference type="ARBA" id="ARBA00004429"/>
    </source>
</evidence>
<dbReference type="PANTHER" id="PTHR30614">
    <property type="entry name" value="MEMBRANE COMPONENT OF AMINO ACID ABC TRANSPORTER"/>
    <property type="match status" value="1"/>
</dbReference>
<name>A0A5C4XEB5_9HYPH</name>
<feature type="transmembrane region" description="Helical" evidence="8">
    <location>
        <begin position="153"/>
        <end position="177"/>
    </location>
</feature>
<comment type="subcellular location">
    <subcellularLocation>
        <location evidence="1">Cell inner membrane</location>
        <topology evidence="1">Multi-pass membrane protein</topology>
    </subcellularLocation>
    <subcellularLocation>
        <location evidence="8">Cell membrane</location>
        <topology evidence="8">Multi-pass membrane protein</topology>
    </subcellularLocation>
</comment>
<dbReference type="Gene3D" id="1.10.3720.10">
    <property type="entry name" value="MetI-like"/>
    <property type="match status" value="1"/>
</dbReference>
<dbReference type="InterPro" id="IPR043429">
    <property type="entry name" value="ArtM/GltK/GlnP/TcyL/YhdX-like"/>
</dbReference>
<dbReference type="OrthoDB" id="7341446at2"/>
<dbReference type="AlphaFoldDB" id="A0A5C4XEB5"/>
<feature type="domain" description="ABC transmembrane type-1" evidence="9">
    <location>
        <begin position="28"/>
        <end position="216"/>
    </location>
</feature>
<gene>
    <name evidence="10" type="ORF">FHP24_20900</name>
</gene>
<keyword evidence="7 8" id="KW-0472">Membrane</keyword>
<keyword evidence="5 8" id="KW-0812">Transmembrane</keyword>
<evidence type="ECO:0000313" key="10">
    <source>
        <dbReference type="EMBL" id="TNM61718.1"/>
    </source>
</evidence>
<feature type="transmembrane region" description="Helical" evidence="8">
    <location>
        <begin position="76"/>
        <end position="106"/>
    </location>
</feature>
<protein>
    <submittedName>
        <fullName evidence="10">Amino acid ABC transporter permease</fullName>
    </submittedName>
</protein>
<dbReference type="PROSITE" id="PS50928">
    <property type="entry name" value="ABC_TM1"/>
    <property type="match status" value="1"/>
</dbReference>
<dbReference type="GO" id="GO:0006865">
    <property type="term" value="P:amino acid transport"/>
    <property type="evidence" value="ECO:0007669"/>
    <property type="project" value="TreeGrafter"/>
</dbReference>
<dbReference type="EMBL" id="VDMN01000005">
    <property type="protein sequence ID" value="TNM61718.1"/>
    <property type="molecule type" value="Genomic_DNA"/>
</dbReference>
<evidence type="ECO:0000256" key="6">
    <source>
        <dbReference type="ARBA" id="ARBA00022989"/>
    </source>
</evidence>
<evidence type="ECO:0000256" key="3">
    <source>
        <dbReference type="ARBA" id="ARBA00022448"/>
    </source>
</evidence>
<keyword evidence="3 8" id="KW-0813">Transport</keyword>
<sequence length="234" mass="25958">MGRRRNNLDYVFDFSFLESFRSEIISGVRLTILLTVVSILPGFALGTACAVGRLYGPRWLQTAVTIYIEAIRNTPLIIQVFWLFFGLAVLGARIGPFNAAVIALVINTGAYSAEIMRAGFQAIPKGQLEAANCLAMTRRQIFWNIQLPQAAELVYPALVSQFILMMLATSIMSQISVEELTGVGYQVQSITFRGFDVYLVIAALYLALATMLRLCLHGAAQLAFTRLRRLRTPL</sequence>
<organism evidence="10 11">
    <name type="scientific">Aliirhizobium smilacinae</name>
    <dbReference type="NCBI Taxonomy" id="1395944"/>
    <lineage>
        <taxon>Bacteria</taxon>
        <taxon>Pseudomonadati</taxon>
        <taxon>Pseudomonadota</taxon>
        <taxon>Alphaproteobacteria</taxon>
        <taxon>Hyphomicrobiales</taxon>
        <taxon>Rhizobiaceae</taxon>
        <taxon>Aliirhizobium</taxon>
    </lineage>
</organism>
<evidence type="ECO:0000256" key="8">
    <source>
        <dbReference type="RuleBase" id="RU363032"/>
    </source>
</evidence>
<dbReference type="SUPFAM" id="SSF161098">
    <property type="entry name" value="MetI-like"/>
    <property type="match status" value="1"/>
</dbReference>
<dbReference type="CDD" id="cd06261">
    <property type="entry name" value="TM_PBP2"/>
    <property type="match status" value="1"/>
</dbReference>
<feature type="transmembrane region" description="Helical" evidence="8">
    <location>
        <begin position="197"/>
        <end position="224"/>
    </location>
</feature>
<comment type="caution">
    <text evidence="10">The sequence shown here is derived from an EMBL/GenBank/DDBJ whole genome shotgun (WGS) entry which is preliminary data.</text>
</comment>
<proteinExistence type="inferred from homology"/>
<dbReference type="InterPro" id="IPR035906">
    <property type="entry name" value="MetI-like_sf"/>
</dbReference>